<dbReference type="Proteomes" id="UP000308713">
    <property type="component" value="Unassembled WGS sequence"/>
</dbReference>
<comment type="caution">
    <text evidence="2">The sequence shown here is derived from an EMBL/GenBank/DDBJ whole genome shotgun (WGS) entry which is preliminary data.</text>
</comment>
<proteinExistence type="predicted"/>
<evidence type="ECO:0000256" key="1">
    <source>
        <dbReference type="SAM" id="SignalP"/>
    </source>
</evidence>
<dbReference type="AlphaFoldDB" id="A0A5C4SNW7"/>
<keyword evidence="1" id="KW-0732">Signal</keyword>
<dbReference type="RefSeq" id="WP_139696342.1">
    <property type="nucleotide sequence ID" value="NZ_CP074074.1"/>
</dbReference>
<protein>
    <submittedName>
        <fullName evidence="2">Uncharacterized protein</fullName>
    </submittedName>
</protein>
<feature type="signal peptide" evidence="1">
    <location>
        <begin position="1"/>
        <end position="18"/>
    </location>
</feature>
<reference evidence="2 3" key="1">
    <citation type="submission" date="2019-05" db="EMBL/GenBank/DDBJ databases">
        <title>Tamlana fucoidanivorans sp. nov., isolated from the surface of algae collected from Fujian province in China.</title>
        <authorList>
            <person name="Li J."/>
        </authorList>
    </citation>
    <scope>NUCLEOTIDE SEQUENCE [LARGE SCALE GENOMIC DNA]</scope>
    <source>
        <strain evidence="2 3">CW2-9</strain>
    </source>
</reference>
<sequence>MKKLLLFCLFLSHFQLFAQEAAEQAVSTDTIPAGVQGSINPLTDNRPVHTGDNLLDDSFPSSWPLFGSDVRLRKSRFY</sequence>
<gene>
    <name evidence="2" type="ORF">FGF67_07565</name>
</gene>
<keyword evidence="3" id="KW-1185">Reference proteome</keyword>
<evidence type="ECO:0000313" key="3">
    <source>
        <dbReference type="Proteomes" id="UP000308713"/>
    </source>
</evidence>
<accession>A0A5C4SNW7</accession>
<feature type="chain" id="PRO_5022791539" evidence="1">
    <location>
        <begin position="19"/>
        <end position="78"/>
    </location>
</feature>
<dbReference type="EMBL" id="VDCS01000006">
    <property type="protein sequence ID" value="TNJ45004.1"/>
    <property type="molecule type" value="Genomic_DNA"/>
</dbReference>
<name>A0A5C4SNW7_9FLAO</name>
<evidence type="ECO:0000313" key="2">
    <source>
        <dbReference type="EMBL" id="TNJ45004.1"/>
    </source>
</evidence>
<organism evidence="2 3">
    <name type="scientific">Allotamlana fucoidanivorans</name>
    <dbReference type="NCBI Taxonomy" id="2583814"/>
    <lineage>
        <taxon>Bacteria</taxon>
        <taxon>Pseudomonadati</taxon>
        <taxon>Bacteroidota</taxon>
        <taxon>Flavobacteriia</taxon>
        <taxon>Flavobacteriales</taxon>
        <taxon>Flavobacteriaceae</taxon>
        <taxon>Allotamlana</taxon>
    </lineage>
</organism>